<dbReference type="SUPFAM" id="SSF54928">
    <property type="entry name" value="RNA-binding domain, RBD"/>
    <property type="match status" value="1"/>
</dbReference>
<dbReference type="Pfam" id="PF00076">
    <property type="entry name" value="RRM_1"/>
    <property type="match status" value="1"/>
</dbReference>
<feature type="compositionally biased region" description="Pro residues" evidence="3">
    <location>
        <begin position="226"/>
        <end position="240"/>
    </location>
</feature>
<dbReference type="Pfam" id="PF02136">
    <property type="entry name" value="NTF2"/>
    <property type="match status" value="1"/>
</dbReference>
<dbReference type="InterPro" id="IPR000504">
    <property type="entry name" value="RRM_dom"/>
</dbReference>
<evidence type="ECO:0000256" key="1">
    <source>
        <dbReference type="ARBA" id="ARBA00022884"/>
    </source>
</evidence>
<feature type="compositionally biased region" description="Basic and acidic residues" evidence="3">
    <location>
        <begin position="445"/>
        <end position="454"/>
    </location>
</feature>
<feature type="compositionally biased region" description="Low complexity" evidence="3">
    <location>
        <begin position="241"/>
        <end position="250"/>
    </location>
</feature>
<dbReference type="FunFam" id="3.10.450.50:FF:000003">
    <property type="entry name" value="Nuclear transport factor 2 family protein"/>
    <property type="match status" value="1"/>
</dbReference>
<feature type="domain" description="NTF2" evidence="5">
    <location>
        <begin position="11"/>
        <end position="128"/>
    </location>
</feature>
<feature type="compositionally biased region" description="Gly residues" evidence="3">
    <location>
        <begin position="469"/>
        <end position="496"/>
    </location>
</feature>
<dbReference type="GO" id="GO:0016579">
    <property type="term" value="P:protein deubiquitination"/>
    <property type="evidence" value="ECO:0007669"/>
    <property type="project" value="TreeGrafter"/>
</dbReference>
<feature type="region of interest" description="Disordered" evidence="3">
    <location>
        <begin position="445"/>
        <end position="496"/>
    </location>
</feature>
<evidence type="ECO:0000256" key="3">
    <source>
        <dbReference type="SAM" id="MobiDB-lite"/>
    </source>
</evidence>
<feature type="compositionally biased region" description="Polar residues" evidence="3">
    <location>
        <begin position="316"/>
        <end position="340"/>
    </location>
</feature>
<proteinExistence type="predicted"/>
<sequence>MASTTPQPSEVGWQFVPQYYQYVNKEPERLHCFYGKASTFVHGTEGEDAHTCHGQTEIHAQITKIGFENCKIFIHSVDAQSSANNGIVIQVIGEMSNKDETEWRKFVQTFFLAEQPNGYFVLNDIFRFLKEESVDDEVAEEEVAEVAAPTPEPIPEPVAAPPVPPAPEHHEPPPPVAADPTAAPVQEPPTTVSDIADAPVETPTPAPEPQPTQMNGIHHETEKPKPSPSPAPVPKSPIPPAAVSAPAAAGTPPPPPYQPPAPSTVPPPATAAPSAAPAPPAAPQPVQPAAPPQPKTWANLAAANSKKWGSAVAQESRGTTENVPSTPSAGSGAHTPQNVPATPVGPRAGTPHPAYVAAQSVNIPQCFIKSVNEAVTEAALKTALSRFGPVKSVEIVRNKACAFAEFQNAEAAKRAIIASLSVNAGGEGGLKVEAEGGTQRVIVETKRERGDRPVNNRGRGGPPFNEGRGASGGDRGSGFRGARGGGTGRGRGNAGK</sequence>
<dbReference type="Gene3D" id="3.10.450.50">
    <property type="match status" value="1"/>
</dbReference>
<dbReference type="PANTHER" id="PTHR10693">
    <property type="entry name" value="RAS GTPASE-ACTIVATING PROTEIN-BINDING PROTEIN"/>
    <property type="match status" value="1"/>
</dbReference>
<dbReference type="InterPro" id="IPR039539">
    <property type="entry name" value="Ras_GTPase_bind_prot"/>
</dbReference>
<dbReference type="EMBL" id="JAACJM010000107">
    <property type="protein sequence ID" value="KAF5345899.1"/>
    <property type="molecule type" value="Genomic_DNA"/>
</dbReference>
<dbReference type="CDD" id="cd00780">
    <property type="entry name" value="NTF2"/>
    <property type="match status" value="1"/>
</dbReference>
<dbReference type="PANTHER" id="PTHR10693:SF20">
    <property type="entry name" value="AT27578P"/>
    <property type="match status" value="1"/>
</dbReference>
<dbReference type="InterPro" id="IPR018222">
    <property type="entry name" value="Nuclear_transport_factor_2_euk"/>
</dbReference>
<dbReference type="GO" id="GO:1990904">
    <property type="term" value="C:ribonucleoprotein complex"/>
    <property type="evidence" value="ECO:0007669"/>
    <property type="project" value="TreeGrafter"/>
</dbReference>
<organism evidence="6 7">
    <name type="scientific">Tetrapyrgos nigripes</name>
    <dbReference type="NCBI Taxonomy" id="182062"/>
    <lineage>
        <taxon>Eukaryota</taxon>
        <taxon>Fungi</taxon>
        <taxon>Dikarya</taxon>
        <taxon>Basidiomycota</taxon>
        <taxon>Agaricomycotina</taxon>
        <taxon>Agaricomycetes</taxon>
        <taxon>Agaricomycetidae</taxon>
        <taxon>Agaricales</taxon>
        <taxon>Marasmiineae</taxon>
        <taxon>Marasmiaceae</taxon>
        <taxon>Tetrapyrgos</taxon>
    </lineage>
</organism>
<gene>
    <name evidence="6" type="ORF">D9758_011441</name>
</gene>
<feature type="compositionally biased region" description="Pro residues" evidence="3">
    <location>
        <begin position="251"/>
        <end position="294"/>
    </location>
</feature>
<dbReference type="InterPro" id="IPR002075">
    <property type="entry name" value="NTF2_dom"/>
</dbReference>
<dbReference type="GO" id="GO:0034517">
    <property type="term" value="P:ribophagy"/>
    <property type="evidence" value="ECO:0007669"/>
    <property type="project" value="TreeGrafter"/>
</dbReference>
<dbReference type="CDD" id="cd00590">
    <property type="entry name" value="RRM_SF"/>
    <property type="match status" value="1"/>
</dbReference>
<evidence type="ECO:0008006" key="8">
    <source>
        <dbReference type="Google" id="ProtNLM"/>
    </source>
</evidence>
<dbReference type="PROSITE" id="PS50102">
    <property type="entry name" value="RRM"/>
    <property type="match status" value="1"/>
</dbReference>
<dbReference type="SUPFAM" id="SSF54427">
    <property type="entry name" value="NTF2-like"/>
    <property type="match status" value="1"/>
</dbReference>
<dbReference type="AlphaFoldDB" id="A0A8H5FQY7"/>
<dbReference type="GO" id="GO:0005829">
    <property type="term" value="C:cytosol"/>
    <property type="evidence" value="ECO:0007669"/>
    <property type="project" value="TreeGrafter"/>
</dbReference>
<protein>
    <recommendedName>
        <fullName evidence="8">G3BP-like protein</fullName>
    </recommendedName>
</protein>
<accession>A0A8H5FQY7</accession>
<evidence type="ECO:0000259" key="5">
    <source>
        <dbReference type="PROSITE" id="PS50177"/>
    </source>
</evidence>
<name>A0A8H5FQY7_9AGAR</name>
<reference evidence="6 7" key="1">
    <citation type="journal article" date="2020" name="ISME J.">
        <title>Uncovering the hidden diversity of litter-decomposition mechanisms in mushroom-forming fungi.</title>
        <authorList>
            <person name="Floudas D."/>
            <person name="Bentzer J."/>
            <person name="Ahren D."/>
            <person name="Johansson T."/>
            <person name="Persson P."/>
            <person name="Tunlid A."/>
        </authorList>
    </citation>
    <scope>NUCLEOTIDE SEQUENCE [LARGE SCALE GENOMIC DNA]</scope>
    <source>
        <strain evidence="6 7">CBS 291.85</strain>
    </source>
</reference>
<feature type="domain" description="RRM" evidence="4">
    <location>
        <begin position="364"/>
        <end position="448"/>
    </location>
</feature>
<dbReference type="PROSITE" id="PS50177">
    <property type="entry name" value="NTF2_DOMAIN"/>
    <property type="match status" value="1"/>
</dbReference>
<dbReference type="GO" id="GO:0003729">
    <property type="term" value="F:mRNA binding"/>
    <property type="evidence" value="ECO:0007669"/>
    <property type="project" value="TreeGrafter"/>
</dbReference>
<keyword evidence="7" id="KW-1185">Reference proteome</keyword>
<dbReference type="Proteomes" id="UP000559256">
    <property type="component" value="Unassembled WGS sequence"/>
</dbReference>
<dbReference type="SMART" id="SM00360">
    <property type="entry name" value="RRM"/>
    <property type="match status" value="1"/>
</dbReference>
<dbReference type="InterPro" id="IPR035979">
    <property type="entry name" value="RBD_domain_sf"/>
</dbReference>
<evidence type="ECO:0000259" key="4">
    <source>
        <dbReference type="PROSITE" id="PS50102"/>
    </source>
</evidence>
<evidence type="ECO:0000256" key="2">
    <source>
        <dbReference type="PROSITE-ProRule" id="PRU00176"/>
    </source>
</evidence>
<dbReference type="InterPro" id="IPR032710">
    <property type="entry name" value="NTF2-like_dom_sf"/>
</dbReference>
<keyword evidence="1 2" id="KW-0694">RNA-binding</keyword>
<feature type="region of interest" description="Disordered" evidence="3">
    <location>
        <begin position="139"/>
        <end position="351"/>
    </location>
</feature>
<comment type="caution">
    <text evidence="6">The sequence shown here is derived from an EMBL/GenBank/DDBJ whole genome shotgun (WGS) entry which is preliminary data.</text>
</comment>
<feature type="compositionally biased region" description="Pro residues" evidence="3">
    <location>
        <begin position="150"/>
        <end position="166"/>
    </location>
</feature>
<dbReference type="GO" id="GO:1990861">
    <property type="term" value="C:Ubp3-Bre5 deubiquitination complex"/>
    <property type="evidence" value="ECO:0007669"/>
    <property type="project" value="TreeGrafter"/>
</dbReference>
<dbReference type="OrthoDB" id="339151at2759"/>
<dbReference type="Gene3D" id="3.30.70.330">
    <property type="match status" value="1"/>
</dbReference>
<evidence type="ECO:0000313" key="7">
    <source>
        <dbReference type="Proteomes" id="UP000559256"/>
    </source>
</evidence>
<dbReference type="InterPro" id="IPR012677">
    <property type="entry name" value="Nucleotide-bd_a/b_plait_sf"/>
</dbReference>
<evidence type="ECO:0000313" key="6">
    <source>
        <dbReference type="EMBL" id="KAF5345899.1"/>
    </source>
</evidence>